<dbReference type="InterPro" id="IPR009351">
    <property type="entry name" value="AlkZ-like"/>
</dbReference>
<gene>
    <name evidence="1" type="ORF">H9657_10530</name>
</gene>
<proteinExistence type="predicted"/>
<protein>
    <submittedName>
        <fullName evidence="1">Winged helix DNA-binding domain-containing protein</fullName>
    </submittedName>
</protein>
<evidence type="ECO:0000313" key="2">
    <source>
        <dbReference type="Proteomes" id="UP000604241"/>
    </source>
</evidence>
<keyword evidence="2" id="KW-1185">Reference proteome</keyword>
<dbReference type="RefSeq" id="WP_191783141.1">
    <property type="nucleotide sequence ID" value="NZ_JACSQV010000008.1"/>
</dbReference>
<dbReference type="PANTHER" id="PTHR30528">
    <property type="entry name" value="CYTOPLASMIC PROTEIN"/>
    <property type="match status" value="1"/>
</dbReference>
<keyword evidence="1" id="KW-0238">DNA-binding</keyword>
<organism evidence="1 2">
    <name type="scientific">Cellulomonas avistercoris</name>
    <dbReference type="NCBI Taxonomy" id="2762242"/>
    <lineage>
        <taxon>Bacteria</taxon>
        <taxon>Bacillati</taxon>
        <taxon>Actinomycetota</taxon>
        <taxon>Actinomycetes</taxon>
        <taxon>Micrococcales</taxon>
        <taxon>Cellulomonadaceae</taxon>
        <taxon>Cellulomonas</taxon>
    </lineage>
</organism>
<dbReference type="GO" id="GO:0003677">
    <property type="term" value="F:DNA binding"/>
    <property type="evidence" value="ECO:0007669"/>
    <property type="project" value="UniProtKB-KW"/>
</dbReference>
<dbReference type="Proteomes" id="UP000604241">
    <property type="component" value="Unassembled WGS sequence"/>
</dbReference>
<evidence type="ECO:0000313" key="1">
    <source>
        <dbReference type="EMBL" id="MBD7918709.1"/>
    </source>
</evidence>
<sequence>MRRCREAARHDVLELLRADGPLTARSIPDTCVRPWRSTGWNDNRNVQMLLGVMAARGEVAVAGTERRDKLWDLAVRVYPDAPAVPSAQARRVRDERRLRALGIARARTGERPGEPDDVGEAGDQAVVEGVRGTWRVDPAALDRPFEGRTALLSPLDRLVMDRKRMTELFEFDYQLEMYKPVARRRWGYWAMPVLHGDRLVGKVDATADVRAGVLRVTAVHQDVPFTGAVTAAVDREIADLAQWLELDLVTAD</sequence>
<dbReference type="Pfam" id="PF06224">
    <property type="entry name" value="AlkZ-like"/>
    <property type="match status" value="1"/>
</dbReference>
<comment type="caution">
    <text evidence="1">The sequence shown here is derived from an EMBL/GenBank/DDBJ whole genome shotgun (WGS) entry which is preliminary data.</text>
</comment>
<accession>A0ABR8QE50</accession>
<name>A0ABR8QE50_9CELL</name>
<reference evidence="1 2" key="1">
    <citation type="submission" date="2020-08" db="EMBL/GenBank/DDBJ databases">
        <title>A Genomic Blueprint of the Chicken Gut Microbiome.</title>
        <authorList>
            <person name="Gilroy R."/>
            <person name="Ravi A."/>
            <person name="Getino M."/>
            <person name="Pursley I."/>
            <person name="Horton D.L."/>
            <person name="Alikhan N.-F."/>
            <person name="Baker D."/>
            <person name="Gharbi K."/>
            <person name="Hall N."/>
            <person name="Watson M."/>
            <person name="Adriaenssens E.M."/>
            <person name="Foster-Nyarko E."/>
            <person name="Jarju S."/>
            <person name="Secka A."/>
            <person name="Antonio M."/>
            <person name="Oren A."/>
            <person name="Chaudhuri R."/>
            <person name="La Ragione R.M."/>
            <person name="Hildebrand F."/>
            <person name="Pallen M.J."/>
        </authorList>
    </citation>
    <scope>NUCLEOTIDE SEQUENCE [LARGE SCALE GENOMIC DNA]</scope>
    <source>
        <strain evidence="1 2">Sa3CUA2</strain>
    </source>
</reference>
<dbReference type="PANTHER" id="PTHR30528:SF0">
    <property type="entry name" value="CYTOPLASMIC PROTEIN"/>
    <property type="match status" value="1"/>
</dbReference>
<dbReference type="EMBL" id="JACSQV010000008">
    <property type="protein sequence ID" value="MBD7918709.1"/>
    <property type="molecule type" value="Genomic_DNA"/>
</dbReference>